<dbReference type="GO" id="GO:0035556">
    <property type="term" value="P:intracellular signal transduction"/>
    <property type="evidence" value="ECO:0007669"/>
    <property type="project" value="TreeGrafter"/>
</dbReference>
<gene>
    <name evidence="5" type="ORF">L596_029012</name>
</gene>
<dbReference type="SUPFAM" id="SSF56112">
    <property type="entry name" value="Protein kinase-like (PK-like)"/>
    <property type="match status" value="1"/>
</dbReference>
<dbReference type="OrthoDB" id="5871642at2759"/>
<proteinExistence type="predicted"/>
<dbReference type="InterPro" id="IPR000719">
    <property type="entry name" value="Prot_kinase_dom"/>
</dbReference>
<protein>
    <recommendedName>
        <fullName evidence="4">Protein kinase domain-containing protein</fullName>
    </recommendedName>
</protein>
<feature type="region of interest" description="Disordered" evidence="3">
    <location>
        <begin position="1"/>
        <end position="38"/>
    </location>
</feature>
<keyword evidence="2" id="KW-0067">ATP-binding</keyword>
<comment type="caution">
    <text evidence="5">The sequence shown here is derived from an EMBL/GenBank/DDBJ whole genome shotgun (WGS) entry which is preliminary data.</text>
</comment>
<dbReference type="AlphaFoldDB" id="A0A4U5LTC6"/>
<dbReference type="CDD" id="cd00180">
    <property type="entry name" value="PKc"/>
    <property type="match status" value="1"/>
</dbReference>
<reference evidence="5 6" key="2">
    <citation type="journal article" date="2019" name="G3 (Bethesda)">
        <title>Hybrid Assembly of the Genome of the Entomopathogenic Nematode Steinernema carpocapsae Identifies the X-Chromosome.</title>
        <authorList>
            <person name="Serra L."/>
            <person name="Macchietto M."/>
            <person name="Macias-Munoz A."/>
            <person name="McGill C.J."/>
            <person name="Rodriguez I.M."/>
            <person name="Rodriguez B."/>
            <person name="Murad R."/>
            <person name="Mortazavi A."/>
        </authorList>
    </citation>
    <scope>NUCLEOTIDE SEQUENCE [LARGE SCALE GENOMIC DNA]</scope>
    <source>
        <strain evidence="5 6">ALL</strain>
    </source>
</reference>
<accession>A0A4U5LTC6</accession>
<dbReference type="SMART" id="SM00220">
    <property type="entry name" value="S_TKc"/>
    <property type="match status" value="1"/>
</dbReference>
<evidence type="ECO:0000256" key="1">
    <source>
        <dbReference type="ARBA" id="ARBA00022741"/>
    </source>
</evidence>
<dbReference type="InterPro" id="IPR008271">
    <property type="entry name" value="Ser/Thr_kinase_AS"/>
</dbReference>
<dbReference type="PANTHER" id="PTHR24346:SF30">
    <property type="entry name" value="MATERNAL EMBRYONIC LEUCINE ZIPPER KINASE"/>
    <property type="match status" value="1"/>
</dbReference>
<dbReference type="GO" id="GO:0005737">
    <property type="term" value="C:cytoplasm"/>
    <property type="evidence" value="ECO:0007669"/>
    <property type="project" value="TreeGrafter"/>
</dbReference>
<evidence type="ECO:0000256" key="2">
    <source>
        <dbReference type="ARBA" id="ARBA00022840"/>
    </source>
</evidence>
<keyword evidence="6" id="KW-1185">Reference proteome</keyword>
<dbReference type="Pfam" id="PF00069">
    <property type="entry name" value="Pkinase"/>
    <property type="match status" value="1"/>
</dbReference>
<dbReference type="InterPro" id="IPR011009">
    <property type="entry name" value="Kinase-like_dom_sf"/>
</dbReference>
<dbReference type="PROSITE" id="PS50011">
    <property type="entry name" value="PROTEIN_KINASE_DOM"/>
    <property type="match status" value="1"/>
</dbReference>
<evidence type="ECO:0000259" key="4">
    <source>
        <dbReference type="PROSITE" id="PS50011"/>
    </source>
</evidence>
<dbReference type="STRING" id="34508.A0A4U5LTC6"/>
<evidence type="ECO:0000313" key="6">
    <source>
        <dbReference type="Proteomes" id="UP000298663"/>
    </source>
</evidence>
<dbReference type="GO" id="GO:0004674">
    <property type="term" value="F:protein serine/threonine kinase activity"/>
    <property type="evidence" value="ECO:0007669"/>
    <property type="project" value="TreeGrafter"/>
</dbReference>
<dbReference type="PANTHER" id="PTHR24346">
    <property type="entry name" value="MAP/MICROTUBULE AFFINITY-REGULATING KINASE"/>
    <property type="match status" value="1"/>
</dbReference>
<keyword evidence="1" id="KW-0547">Nucleotide-binding</keyword>
<dbReference type="Gene3D" id="1.10.510.10">
    <property type="entry name" value="Transferase(Phosphotransferase) domain 1"/>
    <property type="match status" value="1"/>
</dbReference>
<organism evidence="5 6">
    <name type="scientific">Steinernema carpocapsae</name>
    <name type="common">Entomopathogenic nematode</name>
    <dbReference type="NCBI Taxonomy" id="34508"/>
    <lineage>
        <taxon>Eukaryota</taxon>
        <taxon>Metazoa</taxon>
        <taxon>Ecdysozoa</taxon>
        <taxon>Nematoda</taxon>
        <taxon>Chromadorea</taxon>
        <taxon>Rhabditida</taxon>
        <taxon>Tylenchina</taxon>
        <taxon>Panagrolaimomorpha</taxon>
        <taxon>Strongyloidoidea</taxon>
        <taxon>Steinernematidae</taxon>
        <taxon>Steinernema</taxon>
    </lineage>
</organism>
<sequence>MPLSDSWDAAATARSPTSAGSCRLEEPRISPSRNRSGARDHPHIVRLYGFGPVEDNFLLALEHARHGDLESYVFEGEDYMDKKEARAFYGQLLRGIHFLHSRRVAHLDIKPKNILVMSKDYCRITDFGVSAPMTEDGLCGPAGTRAWQPLSTAASRVNGMWQDLWSAALTYVFMVIADIPWTSTSPENVQYGWFRKGLIFRHGSDGWARFQGWDEYCLLQRLLHHHPERRLVPAGYCDKLKDSFAGIP</sequence>
<reference evidence="5 6" key="1">
    <citation type="journal article" date="2015" name="Genome Biol.">
        <title>Comparative genomics of Steinernema reveals deeply conserved gene regulatory networks.</title>
        <authorList>
            <person name="Dillman A.R."/>
            <person name="Macchietto M."/>
            <person name="Porter C.F."/>
            <person name="Rogers A."/>
            <person name="Williams B."/>
            <person name="Antoshechkin I."/>
            <person name="Lee M.M."/>
            <person name="Goodwin Z."/>
            <person name="Lu X."/>
            <person name="Lewis E.E."/>
            <person name="Goodrich-Blair H."/>
            <person name="Stock S.P."/>
            <person name="Adams B.J."/>
            <person name="Sternberg P.W."/>
            <person name="Mortazavi A."/>
        </authorList>
    </citation>
    <scope>NUCLEOTIDE SEQUENCE [LARGE SCALE GENOMIC DNA]</scope>
    <source>
        <strain evidence="5 6">ALL</strain>
    </source>
</reference>
<dbReference type="EMBL" id="AZBU02000012">
    <property type="protein sequence ID" value="TKR59322.1"/>
    <property type="molecule type" value="Genomic_DNA"/>
</dbReference>
<evidence type="ECO:0000313" key="5">
    <source>
        <dbReference type="EMBL" id="TKR59322.1"/>
    </source>
</evidence>
<dbReference type="GO" id="GO:0005524">
    <property type="term" value="F:ATP binding"/>
    <property type="evidence" value="ECO:0007669"/>
    <property type="project" value="UniProtKB-KW"/>
</dbReference>
<dbReference type="PROSITE" id="PS00108">
    <property type="entry name" value="PROTEIN_KINASE_ST"/>
    <property type="match status" value="1"/>
</dbReference>
<evidence type="ECO:0000256" key="3">
    <source>
        <dbReference type="SAM" id="MobiDB-lite"/>
    </source>
</evidence>
<feature type="domain" description="Protein kinase" evidence="4">
    <location>
        <begin position="1"/>
        <end position="245"/>
    </location>
</feature>
<dbReference type="Proteomes" id="UP000298663">
    <property type="component" value="Unassembled WGS sequence"/>
</dbReference>
<name>A0A4U5LTC6_STECR</name>